<evidence type="ECO:0000256" key="10">
    <source>
        <dbReference type="ARBA" id="ARBA00022946"/>
    </source>
</evidence>
<keyword evidence="6" id="KW-0597">Phosphoprotein</keyword>
<dbReference type="GO" id="GO:0003853">
    <property type="term" value="F:short-chain 2-methyl fatty acyl-CoA dehydrogenase activity"/>
    <property type="evidence" value="ECO:0007669"/>
    <property type="project" value="UniProtKB-EC"/>
</dbReference>
<comment type="catalytic activity">
    <reaction evidence="26">
        <text>2-methylpropanoyl-CoA + oxidized [electron-transfer flavoprotein] + H(+) = 2-methylpropenoyl-CoA + reduced [electron-transfer flavoprotein]</text>
        <dbReference type="Rhea" id="RHEA:44180"/>
        <dbReference type="Rhea" id="RHEA-COMP:10685"/>
        <dbReference type="Rhea" id="RHEA-COMP:10686"/>
        <dbReference type="ChEBI" id="CHEBI:15378"/>
        <dbReference type="ChEBI" id="CHEBI:57338"/>
        <dbReference type="ChEBI" id="CHEBI:57692"/>
        <dbReference type="ChEBI" id="CHEBI:58307"/>
        <dbReference type="ChEBI" id="CHEBI:62500"/>
    </reaction>
    <physiologicalReaction direction="left-to-right" evidence="26">
        <dbReference type="Rhea" id="RHEA:44181"/>
    </physiologicalReaction>
</comment>
<dbReference type="InterPro" id="IPR036250">
    <property type="entry name" value="AcylCo_DH-like_C"/>
</dbReference>
<keyword evidence="10" id="KW-0809">Transit peptide</keyword>
<reference evidence="31 32" key="1">
    <citation type="submission" date="2014-09" db="EMBL/GenBank/DDBJ databases">
        <authorList>
            <person name="Martin A.A."/>
        </authorList>
    </citation>
    <scope>NUCLEOTIDE SEQUENCE</scope>
    <source>
        <strain evidence="32">ED321</strain>
        <strain evidence="31">ED321 Heterogonic</strain>
    </source>
</reference>
<gene>
    <name evidence="31 33 34" type="ORF">SRAE_2000487600</name>
</gene>
<keyword evidence="7 27" id="KW-0285">Flavoprotein</keyword>
<dbReference type="OMA" id="DAMFSYC"/>
<evidence type="ECO:0000256" key="16">
    <source>
        <dbReference type="ARBA" id="ARBA00039036"/>
    </source>
</evidence>
<comment type="subunit">
    <text evidence="5">Homotetramer.</text>
</comment>
<dbReference type="WBParaSite" id="SRAE_2000487600.1">
    <property type="protein sequence ID" value="SRAE_2000487600.1"/>
    <property type="gene ID" value="WBGene00265122"/>
</dbReference>
<evidence type="ECO:0000313" key="34">
    <source>
        <dbReference type="WormBase" id="SRAE_2000487600"/>
    </source>
</evidence>
<feature type="domain" description="Acyl-CoA oxidase/dehydrogenase middle" evidence="29">
    <location>
        <begin position="158"/>
        <end position="253"/>
    </location>
</feature>
<evidence type="ECO:0000256" key="12">
    <source>
        <dbReference type="ARBA" id="ARBA00023002"/>
    </source>
</evidence>
<dbReference type="OrthoDB" id="10262177at2759"/>
<evidence type="ECO:0000256" key="11">
    <source>
        <dbReference type="ARBA" id="ARBA00022990"/>
    </source>
</evidence>
<feature type="domain" description="Acyl-CoA dehydrogenase/oxidase C-terminal" evidence="28">
    <location>
        <begin position="265"/>
        <end position="411"/>
    </location>
</feature>
<evidence type="ECO:0000256" key="18">
    <source>
        <dbReference type="ARBA" id="ARBA00041537"/>
    </source>
</evidence>
<dbReference type="Pfam" id="PF00441">
    <property type="entry name" value="Acyl-CoA_dh_1"/>
    <property type="match status" value="1"/>
</dbReference>
<keyword evidence="11" id="KW-0007">Acetylation</keyword>
<evidence type="ECO:0000256" key="2">
    <source>
        <dbReference type="ARBA" id="ARBA00004305"/>
    </source>
</evidence>
<proteinExistence type="inferred from homology"/>
<dbReference type="RefSeq" id="XP_024509441.1">
    <property type="nucleotide sequence ID" value="XM_024643812.1"/>
</dbReference>
<comment type="catalytic activity">
    <reaction evidence="21">
        <text>valproyl-CoA + oxidized [electron-transfer flavoprotein] + H(+) = (2E)-2-propylpent-2-enoyl-CoA + reduced [electron-transfer flavoprotein]</text>
        <dbReference type="Rhea" id="RHEA:65344"/>
        <dbReference type="Rhea" id="RHEA-COMP:10685"/>
        <dbReference type="Rhea" id="RHEA-COMP:10686"/>
        <dbReference type="ChEBI" id="CHEBI:15378"/>
        <dbReference type="ChEBI" id="CHEBI:57692"/>
        <dbReference type="ChEBI" id="CHEBI:58307"/>
        <dbReference type="ChEBI" id="CHEBI:156457"/>
        <dbReference type="ChEBI" id="CHEBI:156458"/>
    </reaction>
    <physiologicalReaction direction="left-to-right" evidence="21">
        <dbReference type="Rhea" id="RHEA:65345"/>
    </physiologicalReaction>
</comment>
<dbReference type="Gene3D" id="2.40.110.10">
    <property type="entry name" value="Butyryl-CoA Dehydrogenase, subunit A, domain 2"/>
    <property type="match status" value="1"/>
</dbReference>
<evidence type="ECO:0000256" key="22">
    <source>
        <dbReference type="ARBA" id="ARBA00048592"/>
    </source>
</evidence>
<evidence type="ECO:0000256" key="19">
    <source>
        <dbReference type="ARBA" id="ARBA00042821"/>
    </source>
</evidence>
<evidence type="ECO:0000256" key="4">
    <source>
        <dbReference type="ARBA" id="ARBA00009347"/>
    </source>
</evidence>
<evidence type="ECO:0000256" key="3">
    <source>
        <dbReference type="ARBA" id="ARBA00005198"/>
    </source>
</evidence>
<comment type="catalytic activity">
    <reaction evidence="24">
        <text>hexanoyl-CoA + oxidized [electron-transfer flavoprotein] + H(+) = (2E)-hexenoyl-CoA + reduced [electron-transfer flavoprotein]</text>
        <dbReference type="Rhea" id="RHEA:43464"/>
        <dbReference type="Rhea" id="RHEA-COMP:10685"/>
        <dbReference type="Rhea" id="RHEA-COMP:10686"/>
        <dbReference type="ChEBI" id="CHEBI:15378"/>
        <dbReference type="ChEBI" id="CHEBI:57692"/>
        <dbReference type="ChEBI" id="CHEBI:58307"/>
        <dbReference type="ChEBI" id="CHEBI:62077"/>
        <dbReference type="ChEBI" id="CHEBI:62620"/>
    </reaction>
    <physiologicalReaction direction="left-to-right" evidence="24">
        <dbReference type="Rhea" id="RHEA:43465"/>
    </physiologicalReaction>
</comment>
<dbReference type="SUPFAM" id="SSF56645">
    <property type="entry name" value="Acyl-CoA dehydrogenase NM domain-like"/>
    <property type="match status" value="1"/>
</dbReference>
<dbReference type="GO" id="GO:0046395">
    <property type="term" value="P:carboxylic acid catabolic process"/>
    <property type="evidence" value="ECO:0007669"/>
    <property type="project" value="UniProtKB-ARBA"/>
</dbReference>
<dbReference type="Gene3D" id="1.20.140.10">
    <property type="entry name" value="Butyryl-CoA Dehydrogenase, subunit A, domain 3"/>
    <property type="match status" value="1"/>
</dbReference>
<dbReference type="STRING" id="34506.A0A090LKD4"/>
<dbReference type="InterPro" id="IPR013786">
    <property type="entry name" value="AcylCoA_DH/ox_N"/>
</dbReference>
<evidence type="ECO:0000256" key="5">
    <source>
        <dbReference type="ARBA" id="ARBA00011881"/>
    </source>
</evidence>
<evidence type="ECO:0000259" key="30">
    <source>
        <dbReference type="Pfam" id="PF02771"/>
    </source>
</evidence>
<evidence type="ECO:0000256" key="15">
    <source>
        <dbReference type="ARBA" id="ARBA00037895"/>
    </source>
</evidence>
<dbReference type="InterPro" id="IPR046373">
    <property type="entry name" value="Acyl-CoA_Oxase/DH_mid-dom_sf"/>
</dbReference>
<evidence type="ECO:0000259" key="29">
    <source>
        <dbReference type="Pfam" id="PF02770"/>
    </source>
</evidence>
<dbReference type="SUPFAM" id="SSF47203">
    <property type="entry name" value="Acyl-CoA dehydrogenase C-terminal domain-like"/>
    <property type="match status" value="1"/>
</dbReference>
<keyword evidence="12 27" id="KW-0560">Oxidoreductase</keyword>
<evidence type="ECO:0000256" key="14">
    <source>
        <dbReference type="ARBA" id="ARBA00023128"/>
    </source>
</evidence>
<protein>
    <recommendedName>
        <fullName evidence="17">Short/branched chain specific acyl-CoA dehydrogenase, mitochondrial</fullName>
        <ecNumber evidence="16">1.3.8.5</ecNumber>
    </recommendedName>
    <alternativeName>
        <fullName evidence="19">2-methyl branched chain acyl-CoA dehydrogenase</fullName>
    </alternativeName>
    <alternativeName>
        <fullName evidence="18">2-methylbutyryl-coenzyme A dehydrogenase</fullName>
    </alternativeName>
</protein>
<comment type="subcellular location">
    <subcellularLocation>
        <location evidence="2">Mitochondrion matrix</location>
    </subcellularLocation>
</comment>
<evidence type="ECO:0000256" key="26">
    <source>
        <dbReference type="ARBA" id="ARBA00051903"/>
    </source>
</evidence>
<dbReference type="CDD" id="cd01158">
    <property type="entry name" value="SCAD_SBCAD"/>
    <property type="match status" value="1"/>
</dbReference>
<comment type="pathway">
    <text evidence="3">Lipid metabolism; mitochondrial fatty acid beta-oxidation.</text>
</comment>
<keyword evidence="13" id="KW-0443">Lipid metabolism</keyword>
<dbReference type="GeneID" id="36382615"/>
<dbReference type="EC" id="1.3.8.5" evidence="16"/>
<dbReference type="InterPro" id="IPR006089">
    <property type="entry name" value="Acyl-CoA_DH_CS"/>
</dbReference>
<dbReference type="Gene3D" id="1.10.540.10">
    <property type="entry name" value="Acyl-CoA dehydrogenase/oxidase, N-terminal domain"/>
    <property type="match status" value="1"/>
</dbReference>
<evidence type="ECO:0000256" key="1">
    <source>
        <dbReference type="ARBA" id="ARBA00001974"/>
    </source>
</evidence>
<dbReference type="Pfam" id="PF02770">
    <property type="entry name" value="Acyl-CoA_dh_M"/>
    <property type="match status" value="1"/>
</dbReference>
<dbReference type="PANTHER" id="PTHR43884:SF1">
    <property type="entry name" value="SHORT_BRANCHED CHAIN SPECIFIC ACYL-COA DEHYDROGENASE, MITOCHONDRIAL"/>
    <property type="match status" value="1"/>
</dbReference>
<organism evidence="31">
    <name type="scientific">Strongyloides ratti</name>
    <name type="common">Parasitic roundworm</name>
    <dbReference type="NCBI Taxonomy" id="34506"/>
    <lineage>
        <taxon>Eukaryota</taxon>
        <taxon>Metazoa</taxon>
        <taxon>Ecdysozoa</taxon>
        <taxon>Nematoda</taxon>
        <taxon>Chromadorea</taxon>
        <taxon>Rhabditida</taxon>
        <taxon>Tylenchina</taxon>
        <taxon>Panagrolaimomorpha</taxon>
        <taxon>Strongyloidoidea</taxon>
        <taxon>Strongyloididae</taxon>
        <taxon>Strongyloides</taxon>
    </lineage>
</organism>
<dbReference type="PROSITE" id="PS00072">
    <property type="entry name" value="ACYL_COA_DH_1"/>
    <property type="match status" value="1"/>
</dbReference>
<keyword evidence="14" id="KW-0496">Mitochondrion</keyword>
<evidence type="ECO:0000256" key="9">
    <source>
        <dbReference type="ARBA" id="ARBA00022832"/>
    </source>
</evidence>
<comment type="similarity">
    <text evidence="4 27">Belongs to the acyl-CoA dehydrogenase family.</text>
</comment>
<dbReference type="PROSITE" id="PS00073">
    <property type="entry name" value="ACYL_COA_DH_2"/>
    <property type="match status" value="1"/>
</dbReference>
<reference evidence="33" key="2">
    <citation type="submission" date="2020-12" db="UniProtKB">
        <authorList>
            <consortium name="WormBaseParasite"/>
        </authorList>
    </citation>
    <scope>IDENTIFICATION</scope>
</reference>
<dbReference type="PANTHER" id="PTHR43884">
    <property type="entry name" value="ACYL-COA DEHYDROGENASE"/>
    <property type="match status" value="1"/>
</dbReference>
<dbReference type="GO" id="GO:0005759">
    <property type="term" value="C:mitochondrial matrix"/>
    <property type="evidence" value="ECO:0007669"/>
    <property type="project" value="UniProtKB-SubCell"/>
</dbReference>
<dbReference type="FunFam" id="1.20.140.10:FF:000002">
    <property type="entry name" value="Acyl-CoA dehydrogenase short/branched chain"/>
    <property type="match status" value="1"/>
</dbReference>
<evidence type="ECO:0000256" key="17">
    <source>
        <dbReference type="ARBA" id="ARBA00039850"/>
    </source>
</evidence>
<evidence type="ECO:0000259" key="28">
    <source>
        <dbReference type="Pfam" id="PF00441"/>
    </source>
</evidence>
<evidence type="ECO:0000256" key="27">
    <source>
        <dbReference type="RuleBase" id="RU362125"/>
    </source>
</evidence>
<keyword evidence="32" id="KW-1185">Reference proteome</keyword>
<comment type="catalytic activity">
    <reaction evidence="22">
        <text>(2R)-2-methylbutanoyl-CoA + oxidized [electron-transfer flavoprotein] + H(+) = ethylacryloyl-CoA + reduced [electron-transfer flavoprotein]</text>
        <dbReference type="Rhea" id="RHEA:65296"/>
        <dbReference type="Rhea" id="RHEA-COMP:10685"/>
        <dbReference type="Rhea" id="RHEA-COMP:10686"/>
        <dbReference type="ChEBI" id="CHEBI:15378"/>
        <dbReference type="ChEBI" id="CHEBI:57692"/>
        <dbReference type="ChEBI" id="CHEBI:58307"/>
        <dbReference type="ChEBI" id="CHEBI:156439"/>
        <dbReference type="ChEBI" id="CHEBI:156440"/>
    </reaction>
    <physiologicalReaction direction="left-to-right" evidence="22">
        <dbReference type="Rhea" id="RHEA:65297"/>
    </physiologicalReaction>
</comment>
<dbReference type="GO" id="GO:0050660">
    <property type="term" value="F:flavin adenine dinucleotide binding"/>
    <property type="evidence" value="ECO:0007669"/>
    <property type="project" value="InterPro"/>
</dbReference>
<dbReference type="eggNOG" id="KOG0139">
    <property type="taxonomic scope" value="Eukaryota"/>
</dbReference>
<name>A0A090LKD4_STRRB</name>
<evidence type="ECO:0000256" key="7">
    <source>
        <dbReference type="ARBA" id="ARBA00022630"/>
    </source>
</evidence>
<dbReference type="InterPro" id="IPR037069">
    <property type="entry name" value="AcylCoA_DH/ox_N_sf"/>
</dbReference>
<evidence type="ECO:0000313" key="33">
    <source>
        <dbReference type="WBParaSite" id="SRAE_2000487600.1"/>
    </source>
</evidence>
<accession>A0A090LKD4</accession>
<keyword evidence="8 27" id="KW-0274">FAD</keyword>
<evidence type="ECO:0000256" key="21">
    <source>
        <dbReference type="ARBA" id="ARBA00048307"/>
    </source>
</evidence>
<comment type="catalytic activity">
    <reaction evidence="25">
        <text>(2S)-2-methylbutanoyl-CoA + oxidized [electron-transfer flavoprotein] + H(+) = (2E)-2-methylbut-2-enoyl-CoA + reduced [electron-transfer flavoprotein]</text>
        <dbReference type="Rhea" id="RHEA:48256"/>
        <dbReference type="Rhea" id="RHEA-COMP:10685"/>
        <dbReference type="Rhea" id="RHEA-COMP:10686"/>
        <dbReference type="ChEBI" id="CHEBI:15378"/>
        <dbReference type="ChEBI" id="CHEBI:57337"/>
        <dbReference type="ChEBI" id="CHEBI:57692"/>
        <dbReference type="ChEBI" id="CHEBI:58307"/>
        <dbReference type="ChEBI" id="CHEBI:88166"/>
    </reaction>
    <physiologicalReaction direction="left-to-right" evidence="25">
        <dbReference type="Rhea" id="RHEA:48257"/>
    </physiologicalReaction>
</comment>
<comment type="cofactor">
    <cofactor evidence="1 27">
        <name>FAD</name>
        <dbReference type="ChEBI" id="CHEBI:57692"/>
    </cofactor>
</comment>
<comment type="pathway">
    <text evidence="15">Amino-acid degradation; L-isoleucine degradation.</text>
</comment>
<evidence type="ECO:0000256" key="25">
    <source>
        <dbReference type="ARBA" id="ARBA00049552"/>
    </source>
</evidence>
<keyword evidence="9" id="KW-0276">Fatty acid metabolism</keyword>
<dbReference type="GO" id="GO:0006631">
    <property type="term" value="P:fatty acid metabolic process"/>
    <property type="evidence" value="ECO:0007669"/>
    <property type="project" value="UniProtKB-KW"/>
</dbReference>
<dbReference type="InterPro" id="IPR006091">
    <property type="entry name" value="Acyl-CoA_Oxase/DH_mid-dom"/>
</dbReference>
<comment type="catalytic activity">
    <reaction evidence="23">
        <text>butanoyl-CoA + oxidized [electron-transfer flavoprotein] + H(+) = (2E)-butenoyl-CoA + reduced [electron-transfer flavoprotein]</text>
        <dbReference type="Rhea" id="RHEA:24004"/>
        <dbReference type="Rhea" id="RHEA-COMP:10685"/>
        <dbReference type="Rhea" id="RHEA-COMP:10686"/>
        <dbReference type="ChEBI" id="CHEBI:15378"/>
        <dbReference type="ChEBI" id="CHEBI:57332"/>
        <dbReference type="ChEBI" id="CHEBI:57371"/>
        <dbReference type="ChEBI" id="CHEBI:57692"/>
        <dbReference type="ChEBI" id="CHEBI:58307"/>
    </reaction>
    <physiologicalReaction direction="left-to-right" evidence="23">
        <dbReference type="Rhea" id="RHEA:24005"/>
    </physiologicalReaction>
</comment>
<evidence type="ECO:0000256" key="20">
    <source>
        <dbReference type="ARBA" id="ARBA00048235"/>
    </source>
</evidence>
<dbReference type="CTD" id="36382615"/>
<dbReference type="FunFam" id="2.40.110.10:FF:000001">
    <property type="entry name" value="Acyl-CoA dehydrogenase, mitochondrial"/>
    <property type="match status" value="1"/>
</dbReference>
<dbReference type="WormBase" id="SRAE_2000487600">
    <property type="protein sequence ID" value="SRP06247"/>
    <property type="gene ID" value="WBGene00265122"/>
</dbReference>
<dbReference type="InterPro" id="IPR009100">
    <property type="entry name" value="AcylCoA_DH/oxidase_NM_dom_sf"/>
</dbReference>
<dbReference type="InterPro" id="IPR009075">
    <property type="entry name" value="AcylCo_DH/oxidase_C"/>
</dbReference>
<dbReference type="FunFam" id="1.10.540.10:FF:000012">
    <property type="entry name" value="Acyl-CoA dehydrogenase short/branched chain"/>
    <property type="match status" value="1"/>
</dbReference>
<evidence type="ECO:0000256" key="6">
    <source>
        <dbReference type="ARBA" id="ARBA00022553"/>
    </source>
</evidence>
<feature type="domain" description="Acyl-CoA dehydrogenase/oxidase N-terminal" evidence="30">
    <location>
        <begin position="43"/>
        <end position="151"/>
    </location>
</feature>
<dbReference type="Proteomes" id="UP000035682">
    <property type="component" value="Unplaced"/>
</dbReference>
<evidence type="ECO:0000313" key="31">
    <source>
        <dbReference type="EMBL" id="CEF70242.1"/>
    </source>
</evidence>
<sequence length="419" mass="46061">MMRGLLKNTSLANICANRFLVNGKTIKIRPDGQCPPPAITQLSEEEIAFQDSVRSFSNTVVKPLVKEMDEKNAMDKNVIRGCFENGLMGVEVSSKYGGPESSFFNVALIVEELAKVDPSVSVMVDVQNTLIAPLIIDLGTEEQKQKYLTKIHKDTVGSFCLTEASSGSDAFALKSTAKADGDDFIINGSKMWITNAQYAKFFLVMANADTSKGYRGITCFIVDRDQQGVSVGKNEDKLGIRASSTCTVNFDNVRVHKSAILGEFGKGYKYAIECLNAGRIGIAAQMLGLAQGCFDATIPYLQDRKQFGSRLIDFQGMQHQIADVATEIEAARLLVYNSARLKENNIPFIKEAAMAKLYASNVATKTTSKCIEWMGGVGFSKEFPIEKFFRDCKIGTIYEGTSNIQLSTICKIIDKEYQS</sequence>
<evidence type="ECO:0000256" key="13">
    <source>
        <dbReference type="ARBA" id="ARBA00023098"/>
    </source>
</evidence>
<dbReference type="Pfam" id="PF02771">
    <property type="entry name" value="Acyl-CoA_dh_N"/>
    <property type="match status" value="1"/>
</dbReference>
<dbReference type="AlphaFoldDB" id="A0A090LKD4"/>
<evidence type="ECO:0000256" key="24">
    <source>
        <dbReference type="ARBA" id="ARBA00049192"/>
    </source>
</evidence>
<dbReference type="EMBL" id="LN609529">
    <property type="protein sequence ID" value="CEF70242.1"/>
    <property type="molecule type" value="Genomic_DNA"/>
</dbReference>
<evidence type="ECO:0000256" key="23">
    <source>
        <dbReference type="ARBA" id="ARBA00049096"/>
    </source>
</evidence>
<evidence type="ECO:0000313" key="32">
    <source>
        <dbReference type="Proteomes" id="UP000035682"/>
    </source>
</evidence>
<comment type="catalytic activity">
    <reaction evidence="20">
        <text>2-methylbutanoyl-CoA + oxidized [electron-transfer flavoprotein] + H(+) = (2E)-2-methylbut-2-enoyl-CoA + reduced [electron-transfer flavoprotein]</text>
        <dbReference type="Rhea" id="RHEA:43780"/>
        <dbReference type="Rhea" id="RHEA-COMP:10685"/>
        <dbReference type="Rhea" id="RHEA-COMP:10686"/>
        <dbReference type="ChEBI" id="CHEBI:15378"/>
        <dbReference type="ChEBI" id="CHEBI:57336"/>
        <dbReference type="ChEBI" id="CHEBI:57337"/>
        <dbReference type="ChEBI" id="CHEBI:57692"/>
        <dbReference type="ChEBI" id="CHEBI:58307"/>
        <dbReference type="EC" id="1.3.8.5"/>
    </reaction>
    <physiologicalReaction direction="left-to-right" evidence="20">
        <dbReference type="Rhea" id="RHEA:43781"/>
    </physiologicalReaction>
</comment>
<evidence type="ECO:0000256" key="8">
    <source>
        <dbReference type="ARBA" id="ARBA00022827"/>
    </source>
</evidence>